<dbReference type="PANTHER" id="PTHR34219">
    <property type="entry name" value="IRON-REGULATED INNER MEMBRANE PROTEIN-RELATED"/>
    <property type="match status" value="1"/>
</dbReference>
<accession>A0ABU1W2F4</accession>
<keyword evidence="1" id="KW-0812">Transmembrane</keyword>
<dbReference type="RefSeq" id="WP_310280085.1">
    <property type="nucleotide sequence ID" value="NZ_JAVDWR010000012.1"/>
</dbReference>
<reference evidence="2 3" key="1">
    <citation type="submission" date="2023-07" db="EMBL/GenBank/DDBJ databases">
        <title>Sorghum-associated microbial communities from plants grown in Nebraska, USA.</title>
        <authorList>
            <person name="Schachtman D."/>
        </authorList>
    </citation>
    <scope>NUCLEOTIDE SEQUENCE [LARGE SCALE GENOMIC DNA]</scope>
    <source>
        <strain evidence="2 3">4138</strain>
    </source>
</reference>
<gene>
    <name evidence="2" type="ORF">J2W69_003106</name>
</gene>
<protein>
    <submittedName>
        <fullName evidence="2">Iron-regulated membrane protein</fullName>
    </submittedName>
</protein>
<proteinExistence type="predicted"/>
<feature type="transmembrane region" description="Helical" evidence="1">
    <location>
        <begin position="317"/>
        <end position="338"/>
    </location>
</feature>
<dbReference type="EMBL" id="JAVDWR010000012">
    <property type="protein sequence ID" value="MDR7122149.1"/>
    <property type="molecule type" value="Genomic_DNA"/>
</dbReference>
<dbReference type="InterPro" id="IPR005625">
    <property type="entry name" value="PepSY-ass_TM"/>
</dbReference>
<keyword evidence="3" id="KW-1185">Reference proteome</keyword>
<feature type="transmembrane region" description="Helical" evidence="1">
    <location>
        <begin position="125"/>
        <end position="145"/>
    </location>
</feature>
<dbReference type="PANTHER" id="PTHR34219:SF3">
    <property type="entry name" value="BLL7967 PROTEIN"/>
    <property type="match status" value="1"/>
</dbReference>
<evidence type="ECO:0000313" key="2">
    <source>
        <dbReference type="EMBL" id="MDR7122149.1"/>
    </source>
</evidence>
<organism evidence="2 3">
    <name type="scientific">Rheinheimera soli</name>
    <dbReference type="NCBI Taxonomy" id="443616"/>
    <lineage>
        <taxon>Bacteria</taxon>
        <taxon>Pseudomonadati</taxon>
        <taxon>Pseudomonadota</taxon>
        <taxon>Gammaproteobacteria</taxon>
        <taxon>Chromatiales</taxon>
        <taxon>Chromatiaceae</taxon>
        <taxon>Rheinheimera</taxon>
    </lineage>
</organism>
<evidence type="ECO:0000256" key="1">
    <source>
        <dbReference type="SAM" id="Phobius"/>
    </source>
</evidence>
<dbReference type="Proteomes" id="UP001257909">
    <property type="component" value="Unassembled WGS sequence"/>
</dbReference>
<sequence length="352" mass="40496">MAKKLHRFFGLILALWLVPASLTGSVLLYKNVLLQWLYPQLQQPLVTDLATWGKVLDALPQTDYHFVRLANTERPWLELSRLDGSLEYWSASGELLLSRSQYQDFIGWCYEFHLHLFSADLGEQMIGVLGLLTLLLIGAGLWQSWPRHWRWKLWRLPWSASTIRWSRQWHFVIAFWTAPLLVLTSLTGTAMVYNQQVQQSLSWLFSDAEVTLPEVASEVYSVTQSQWALWLPQAQRHLPEADLRLASFRKTAEQSQSIRAQLTEEWHPNGRTLISINPKSSEVLAMQKATEMGLGKQLSQMIYPLHMAAVGGEPYKILLLLTGLIPLLLWVLGLVFYTQRKALDSGKKRFQL</sequence>
<evidence type="ECO:0000313" key="3">
    <source>
        <dbReference type="Proteomes" id="UP001257909"/>
    </source>
</evidence>
<keyword evidence="1" id="KW-0472">Membrane</keyword>
<comment type="caution">
    <text evidence="2">The sequence shown here is derived from an EMBL/GenBank/DDBJ whole genome shotgun (WGS) entry which is preliminary data.</text>
</comment>
<keyword evidence="1" id="KW-1133">Transmembrane helix</keyword>
<dbReference type="Pfam" id="PF03929">
    <property type="entry name" value="PepSY_TM"/>
    <property type="match status" value="1"/>
</dbReference>
<name>A0ABU1W2F4_9GAMM</name>
<feature type="transmembrane region" description="Helical" evidence="1">
    <location>
        <begin position="171"/>
        <end position="193"/>
    </location>
</feature>